<dbReference type="InterPro" id="IPR005144">
    <property type="entry name" value="ATP-cone_dom"/>
</dbReference>
<evidence type="ECO:0000256" key="1">
    <source>
        <dbReference type="ARBA" id="ARBA00022491"/>
    </source>
</evidence>
<feature type="zinc finger region" evidence="8">
    <location>
        <begin position="3"/>
        <end position="34"/>
    </location>
</feature>
<dbReference type="Pfam" id="PF03477">
    <property type="entry name" value="ATP-cone"/>
    <property type="match status" value="1"/>
</dbReference>
<accession>A0ABR7NIN9</accession>
<dbReference type="EMBL" id="JACRTB010000008">
    <property type="protein sequence ID" value="MBC8576055.1"/>
    <property type="molecule type" value="Genomic_DNA"/>
</dbReference>
<evidence type="ECO:0000256" key="7">
    <source>
        <dbReference type="ARBA" id="ARBA00023163"/>
    </source>
</evidence>
<keyword evidence="6 8" id="KW-0238">DNA-binding</keyword>
<dbReference type="PANTHER" id="PTHR30455">
    <property type="entry name" value="TRANSCRIPTIONAL REPRESSOR NRDR"/>
    <property type="match status" value="1"/>
</dbReference>
<dbReference type="InterPro" id="IPR003796">
    <property type="entry name" value="RNR_NrdR-like"/>
</dbReference>
<evidence type="ECO:0000256" key="3">
    <source>
        <dbReference type="ARBA" id="ARBA00022833"/>
    </source>
</evidence>
<evidence type="ECO:0000313" key="10">
    <source>
        <dbReference type="EMBL" id="MBC8576055.1"/>
    </source>
</evidence>
<dbReference type="Pfam" id="PF22811">
    <property type="entry name" value="Zn_ribbon_NrdR"/>
    <property type="match status" value="1"/>
</dbReference>
<dbReference type="NCBIfam" id="TIGR00244">
    <property type="entry name" value="transcriptional regulator NrdR"/>
    <property type="match status" value="1"/>
</dbReference>
<dbReference type="PANTHER" id="PTHR30455:SF2">
    <property type="entry name" value="TRANSCRIPTIONAL REPRESSOR NRDR"/>
    <property type="match status" value="1"/>
</dbReference>
<feature type="domain" description="ATP-cone" evidence="9">
    <location>
        <begin position="49"/>
        <end position="139"/>
    </location>
</feature>
<keyword evidence="8" id="KW-0863">Zinc-finger</keyword>
<sequence length="166" mass="19057">MRCPFCSYGESKVVDSRPTDDGERIRRRRECLRCQRRFTTYEAIETVPLMVLKKDGSIEGFDRNKLFNSMLRACEKRQVSLSQIERAVDEIELTLQNSLARECPSSQIGEMAMEQLKTIDEAAYVRFASVYRQFKDIGSFMEELKNLLAHSAGESEPSEGQGNKKN</sequence>
<keyword evidence="11" id="KW-1185">Reference proteome</keyword>
<keyword evidence="2 8" id="KW-0547">Nucleotide-binding</keyword>
<gene>
    <name evidence="8 10" type="primary">nrdR</name>
    <name evidence="10" type="ORF">H8717_06495</name>
</gene>
<comment type="function">
    <text evidence="8">Negatively regulates transcription of bacterial ribonucleotide reductase nrd genes and operons by binding to NrdR-boxes.</text>
</comment>
<proteinExistence type="inferred from homology"/>
<comment type="similarity">
    <text evidence="8">Belongs to the NrdR family.</text>
</comment>
<dbReference type="PROSITE" id="PS51161">
    <property type="entry name" value="ATP_CONE"/>
    <property type="match status" value="1"/>
</dbReference>
<comment type="cofactor">
    <cofactor evidence="8">
        <name>Zn(2+)</name>
        <dbReference type="ChEBI" id="CHEBI:29105"/>
    </cofactor>
    <text evidence="8">Binds 1 zinc ion.</text>
</comment>
<keyword evidence="1 8" id="KW-0678">Repressor</keyword>
<dbReference type="Proteomes" id="UP000658131">
    <property type="component" value="Unassembled WGS sequence"/>
</dbReference>
<evidence type="ECO:0000256" key="8">
    <source>
        <dbReference type="HAMAP-Rule" id="MF_00440"/>
    </source>
</evidence>
<evidence type="ECO:0000256" key="2">
    <source>
        <dbReference type="ARBA" id="ARBA00022741"/>
    </source>
</evidence>
<dbReference type="HAMAP" id="MF_00440">
    <property type="entry name" value="NrdR"/>
    <property type="match status" value="1"/>
</dbReference>
<reference evidence="10 11" key="1">
    <citation type="submission" date="2020-08" db="EMBL/GenBank/DDBJ databases">
        <title>Genome public.</title>
        <authorList>
            <person name="Liu C."/>
            <person name="Sun Q."/>
        </authorList>
    </citation>
    <scope>NUCLEOTIDE SEQUENCE [LARGE SCALE GENOMIC DNA]</scope>
    <source>
        <strain evidence="10 11">BX1</strain>
    </source>
</reference>
<organism evidence="10 11">
    <name type="scientific">Yanshouia hominis</name>
    <dbReference type="NCBI Taxonomy" id="2763673"/>
    <lineage>
        <taxon>Bacteria</taxon>
        <taxon>Bacillati</taxon>
        <taxon>Bacillota</taxon>
        <taxon>Clostridia</taxon>
        <taxon>Eubacteriales</taxon>
        <taxon>Oscillospiraceae</taxon>
        <taxon>Yanshouia</taxon>
    </lineage>
</organism>
<name>A0ABR7NIN9_9FIRM</name>
<protein>
    <recommendedName>
        <fullName evidence="8">Transcriptional repressor NrdR</fullName>
    </recommendedName>
</protein>
<evidence type="ECO:0000256" key="5">
    <source>
        <dbReference type="ARBA" id="ARBA00023015"/>
    </source>
</evidence>
<keyword evidence="8" id="KW-0479">Metal-binding</keyword>
<keyword evidence="7 8" id="KW-0804">Transcription</keyword>
<evidence type="ECO:0000313" key="11">
    <source>
        <dbReference type="Proteomes" id="UP000658131"/>
    </source>
</evidence>
<evidence type="ECO:0000256" key="4">
    <source>
        <dbReference type="ARBA" id="ARBA00022840"/>
    </source>
</evidence>
<comment type="caution">
    <text evidence="10">The sequence shown here is derived from an EMBL/GenBank/DDBJ whole genome shotgun (WGS) entry which is preliminary data.</text>
</comment>
<keyword evidence="3 8" id="KW-0862">Zinc</keyword>
<keyword evidence="4 8" id="KW-0067">ATP-binding</keyword>
<evidence type="ECO:0000259" key="9">
    <source>
        <dbReference type="PROSITE" id="PS51161"/>
    </source>
</evidence>
<evidence type="ECO:0000256" key="6">
    <source>
        <dbReference type="ARBA" id="ARBA00023125"/>
    </source>
</evidence>
<keyword evidence="5 8" id="KW-0805">Transcription regulation</keyword>
<dbReference type="RefSeq" id="WP_262399609.1">
    <property type="nucleotide sequence ID" value="NZ_JACRTB010000008.1"/>
</dbReference>
<dbReference type="InterPro" id="IPR055173">
    <property type="entry name" value="NrdR-like_N"/>
</dbReference>